<gene>
    <name evidence="1" type="ORF">Llan_0583</name>
</gene>
<dbReference type="OrthoDB" id="5651600at2"/>
<dbReference type="STRING" id="45067.Llan_0583"/>
<accession>A0A0W0VUR0</accession>
<organism evidence="1 2">
    <name type="scientific">Legionella lansingensis</name>
    <dbReference type="NCBI Taxonomy" id="45067"/>
    <lineage>
        <taxon>Bacteria</taxon>
        <taxon>Pseudomonadati</taxon>
        <taxon>Pseudomonadota</taxon>
        <taxon>Gammaproteobacteria</taxon>
        <taxon>Legionellales</taxon>
        <taxon>Legionellaceae</taxon>
        <taxon>Legionella</taxon>
    </lineage>
</organism>
<dbReference type="Proteomes" id="UP000054869">
    <property type="component" value="Unassembled WGS sequence"/>
</dbReference>
<keyword evidence="2" id="KW-1185">Reference proteome</keyword>
<sequence length="356" mass="40739">MLYLNTFYILSNPSAFMVTIKIDQSDEFFIAIAKQEGHSFVFAGIKQKGKIHLLARVGKVFKPQKGKCLIPKALCNAVFFQAQAQIEDEGIARPDGWESSISYAAHAISYQQYLQFVALLEEIETEDSFECYKPGEEGELEFTGKKVLASKSDEKNACATKIIARGQVLNLSNTCRHTAIDLIKYVCNDEQVTHDISRTFFCNLPLETFLVANDGKPFLLGDDDQAYCLVHPDPELPFYILPPPPTSFKNLPAFQRRVLNDLYRRMEEMLRIAPNSPDTQTKFELLKTLYNEKSGPCMVGFATFISDIANWHERHQKEINTLRETNLVDCFFTRKSTTQKMCEQWFSEEFKLSFSH</sequence>
<evidence type="ECO:0000313" key="1">
    <source>
        <dbReference type="EMBL" id="KTD23802.1"/>
    </source>
</evidence>
<dbReference type="AlphaFoldDB" id="A0A0W0VUR0"/>
<dbReference type="eggNOG" id="ENOG5030T59">
    <property type="taxonomic scope" value="Bacteria"/>
</dbReference>
<protein>
    <submittedName>
        <fullName evidence="1">Uncharacterized protein</fullName>
    </submittedName>
</protein>
<name>A0A0W0VUR0_9GAMM</name>
<dbReference type="RefSeq" id="WP_028372200.1">
    <property type="nucleotide sequence ID" value="NZ_CAAAJD010000001.1"/>
</dbReference>
<comment type="caution">
    <text evidence="1">The sequence shown here is derived from an EMBL/GenBank/DDBJ whole genome shotgun (WGS) entry which is preliminary data.</text>
</comment>
<evidence type="ECO:0000313" key="2">
    <source>
        <dbReference type="Proteomes" id="UP000054869"/>
    </source>
</evidence>
<reference evidence="1 2" key="1">
    <citation type="submission" date="2015-11" db="EMBL/GenBank/DDBJ databases">
        <title>Genomic analysis of 38 Legionella species identifies large and diverse effector repertoires.</title>
        <authorList>
            <person name="Burstein D."/>
            <person name="Amaro F."/>
            <person name="Zusman T."/>
            <person name="Lifshitz Z."/>
            <person name="Cohen O."/>
            <person name="Gilbert J.A."/>
            <person name="Pupko T."/>
            <person name="Shuman H.A."/>
            <person name="Segal G."/>
        </authorList>
    </citation>
    <scope>NUCLEOTIDE SEQUENCE [LARGE SCALE GENOMIC DNA]</scope>
    <source>
        <strain evidence="1 2">ATCC 49751</strain>
    </source>
</reference>
<proteinExistence type="predicted"/>
<dbReference type="EMBL" id="LNYI01000011">
    <property type="protein sequence ID" value="KTD23802.1"/>
    <property type="molecule type" value="Genomic_DNA"/>
</dbReference>
<dbReference type="PATRIC" id="fig|45067.4.peg.609"/>